<dbReference type="Gene3D" id="3.40.50.2300">
    <property type="match status" value="1"/>
</dbReference>
<dbReference type="InterPro" id="IPR023485">
    <property type="entry name" value="Ptyr_pPase"/>
</dbReference>
<dbReference type="InterPro" id="IPR017867">
    <property type="entry name" value="Tyr_phospatase_low_mol_wt"/>
</dbReference>
<dbReference type="RefSeq" id="WP_109591687.1">
    <property type="nucleotide sequence ID" value="NZ_CAJGZY010000004.1"/>
</dbReference>
<dbReference type="GO" id="GO:0004725">
    <property type="term" value="F:protein tyrosine phosphatase activity"/>
    <property type="evidence" value="ECO:0007669"/>
    <property type="project" value="UniProtKB-EC"/>
</dbReference>
<comment type="caution">
    <text evidence="8">The sequence shown here is derived from an EMBL/GenBank/DDBJ whole genome shotgun (WGS) entry which is preliminary data.</text>
</comment>
<feature type="domain" description="Phosphotyrosine protein phosphatase I" evidence="7">
    <location>
        <begin position="5"/>
        <end position="142"/>
    </location>
</feature>
<feature type="active site" description="Proton donor" evidence="6">
    <location>
        <position position="116"/>
    </location>
</feature>
<dbReference type="InterPro" id="IPR036196">
    <property type="entry name" value="Ptyr_pPase_sf"/>
</dbReference>
<feature type="active site" evidence="6">
    <location>
        <position position="17"/>
    </location>
</feature>
<evidence type="ECO:0000256" key="1">
    <source>
        <dbReference type="ARBA" id="ARBA00011063"/>
    </source>
</evidence>
<dbReference type="AlphaFoldDB" id="A0A2V1ZNX3"/>
<dbReference type="SUPFAM" id="SSF52788">
    <property type="entry name" value="Phosphotyrosine protein phosphatases I"/>
    <property type="match status" value="1"/>
</dbReference>
<evidence type="ECO:0000259" key="7">
    <source>
        <dbReference type="SMART" id="SM00226"/>
    </source>
</evidence>
<evidence type="ECO:0000256" key="5">
    <source>
        <dbReference type="ARBA" id="ARBA00051722"/>
    </source>
</evidence>
<evidence type="ECO:0000313" key="9">
    <source>
        <dbReference type="Proteomes" id="UP000245655"/>
    </source>
</evidence>
<dbReference type="InterPro" id="IPR050438">
    <property type="entry name" value="LMW_PTPase"/>
</dbReference>
<comment type="catalytic activity">
    <reaction evidence="5">
        <text>O-phospho-L-tyrosyl-[protein] + H2O = L-tyrosyl-[protein] + phosphate</text>
        <dbReference type="Rhea" id="RHEA:10684"/>
        <dbReference type="Rhea" id="RHEA-COMP:10136"/>
        <dbReference type="Rhea" id="RHEA-COMP:20101"/>
        <dbReference type="ChEBI" id="CHEBI:15377"/>
        <dbReference type="ChEBI" id="CHEBI:43474"/>
        <dbReference type="ChEBI" id="CHEBI:46858"/>
        <dbReference type="ChEBI" id="CHEBI:61978"/>
        <dbReference type="EC" id="3.1.3.48"/>
    </reaction>
</comment>
<dbReference type="EMBL" id="QGGM01000010">
    <property type="protein sequence ID" value="PWK10177.1"/>
    <property type="molecule type" value="Genomic_DNA"/>
</dbReference>
<dbReference type="PRINTS" id="PR00719">
    <property type="entry name" value="LMWPTPASE"/>
</dbReference>
<reference evidence="8 9" key="1">
    <citation type="submission" date="2018-05" db="EMBL/GenBank/DDBJ databases">
        <title>Genomic Encyclopedia of Type Strains, Phase IV (KMG-IV): sequencing the most valuable type-strain genomes for metagenomic binning, comparative biology and taxonomic classification.</title>
        <authorList>
            <person name="Goeker M."/>
        </authorList>
    </citation>
    <scope>NUCLEOTIDE SEQUENCE [LARGE SCALE GENOMIC DNA]</scope>
    <source>
        <strain evidence="8 9">DSM 7229</strain>
    </source>
</reference>
<sequence>MGAFDQILVVCVGNICRSPMAAAILTAYYPEKHIDSAGLSALVGHAADAKAVALMATHNIDISAHIAKQIDEALVSQSDLILTMTTSQTKWIKNQWPHCRGKTFRIGHWLDKDIADPYQQDDSAFEKSRQDIIDSLEQWTDKISDAPSIRALKFSECY</sequence>
<name>A0A2V1ZNX3_PSYIM</name>
<keyword evidence="9" id="KW-1185">Reference proteome</keyword>
<proteinExistence type="inferred from homology"/>
<dbReference type="CDD" id="cd16343">
    <property type="entry name" value="LMWPTP"/>
    <property type="match status" value="1"/>
</dbReference>
<evidence type="ECO:0000256" key="3">
    <source>
        <dbReference type="ARBA" id="ARBA00022801"/>
    </source>
</evidence>
<organism evidence="8 9">
    <name type="scientific">Psychrobacter immobilis</name>
    <dbReference type="NCBI Taxonomy" id="498"/>
    <lineage>
        <taxon>Bacteria</taxon>
        <taxon>Pseudomonadati</taxon>
        <taxon>Pseudomonadota</taxon>
        <taxon>Gammaproteobacteria</taxon>
        <taxon>Moraxellales</taxon>
        <taxon>Moraxellaceae</taxon>
        <taxon>Psychrobacter</taxon>
    </lineage>
</organism>
<comment type="similarity">
    <text evidence="1">Belongs to the low molecular weight phosphotyrosine protein phosphatase family.</text>
</comment>
<evidence type="ECO:0000256" key="2">
    <source>
        <dbReference type="ARBA" id="ARBA00013064"/>
    </source>
</evidence>
<evidence type="ECO:0000256" key="6">
    <source>
        <dbReference type="PIRSR" id="PIRSR617867-1"/>
    </source>
</evidence>
<accession>A0A2V1ZNX3</accession>
<gene>
    <name evidence="8" type="ORF">C8D84_11086</name>
</gene>
<dbReference type="SMART" id="SM00226">
    <property type="entry name" value="LMWPc"/>
    <property type="match status" value="1"/>
</dbReference>
<dbReference type="Proteomes" id="UP000245655">
    <property type="component" value="Unassembled WGS sequence"/>
</dbReference>
<keyword evidence="3" id="KW-0378">Hydrolase</keyword>
<dbReference type="EC" id="3.1.3.48" evidence="2"/>
<dbReference type="PANTHER" id="PTHR11717:SF31">
    <property type="entry name" value="LOW MOLECULAR WEIGHT PROTEIN-TYROSINE-PHOSPHATASE ETP-RELATED"/>
    <property type="match status" value="1"/>
</dbReference>
<dbReference type="Pfam" id="PF01451">
    <property type="entry name" value="LMWPc"/>
    <property type="match status" value="1"/>
</dbReference>
<dbReference type="PANTHER" id="PTHR11717">
    <property type="entry name" value="LOW MOLECULAR WEIGHT PROTEIN TYROSINE PHOSPHATASE"/>
    <property type="match status" value="1"/>
</dbReference>
<feature type="active site" description="Nucleophile" evidence="6">
    <location>
        <position position="11"/>
    </location>
</feature>
<protein>
    <recommendedName>
        <fullName evidence="2">protein-tyrosine-phosphatase</fullName>
        <ecNumber evidence="2">3.1.3.48</ecNumber>
    </recommendedName>
</protein>
<evidence type="ECO:0000256" key="4">
    <source>
        <dbReference type="ARBA" id="ARBA00022912"/>
    </source>
</evidence>
<evidence type="ECO:0000313" key="8">
    <source>
        <dbReference type="EMBL" id="PWK10177.1"/>
    </source>
</evidence>
<dbReference type="GeneID" id="60255622"/>
<keyword evidence="4" id="KW-0904">Protein phosphatase</keyword>